<dbReference type="Pfam" id="PF00454">
    <property type="entry name" value="PI3_PI4_kinase"/>
    <property type="match status" value="1"/>
</dbReference>
<dbReference type="SMART" id="SM01343">
    <property type="entry name" value="FATC"/>
    <property type="match status" value="1"/>
</dbReference>
<evidence type="ECO:0000256" key="5">
    <source>
        <dbReference type="ARBA" id="ARBA00022840"/>
    </source>
</evidence>
<keyword evidence="9" id="KW-1185">Reference proteome</keyword>
<comment type="caution">
    <text evidence="8">The sequence shown here is derived from an EMBL/GenBank/DDBJ whole genome shotgun (WGS) entry which is preliminary data.</text>
</comment>
<dbReference type="PANTHER" id="PTHR11139:SF68">
    <property type="entry name" value="DNA-DEPENDENT PROTEIN KINASE CATALYTIC SUBUNIT"/>
    <property type="match status" value="1"/>
</dbReference>
<dbReference type="InterPro" id="IPR037706">
    <property type="entry name" value="DNA-PK_dom"/>
</dbReference>
<dbReference type="InterPro" id="IPR003152">
    <property type="entry name" value="FATC_dom"/>
</dbReference>
<dbReference type="InterPro" id="IPR018936">
    <property type="entry name" value="PI3/4_kinase_CS"/>
</dbReference>
<organism evidence="8 9">
    <name type="scientific">Cryptolaemus montrouzieri</name>
    <dbReference type="NCBI Taxonomy" id="559131"/>
    <lineage>
        <taxon>Eukaryota</taxon>
        <taxon>Metazoa</taxon>
        <taxon>Ecdysozoa</taxon>
        <taxon>Arthropoda</taxon>
        <taxon>Hexapoda</taxon>
        <taxon>Insecta</taxon>
        <taxon>Pterygota</taxon>
        <taxon>Neoptera</taxon>
        <taxon>Endopterygota</taxon>
        <taxon>Coleoptera</taxon>
        <taxon>Polyphaga</taxon>
        <taxon>Cucujiformia</taxon>
        <taxon>Coccinelloidea</taxon>
        <taxon>Coccinellidae</taxon>
        <taxon>Scymninae</taxon>
        <taxon>Scymnini</taxon>
        <taxon>Cryptolaemus</taxon>
    </lineage>
</organism>
<dbReference type="EC" id="2.7.11.1" evidence="1"/>
<dbReference type="SUPFAM" id="SSF56112">
    <property type="entry name" value="Protein kinase-like (PK-like)"/>
    <property type="match status" value="1"/>
</dbReference>
<dbReference type="InterPro" id="IPR000403">
    <property type="entry name" value="PI3/4_kinase_cat_dom"/>
</dbReference>
<dbReference type="Pfam" id="PF02260">
    <property type="entry name" value="FATC"/>
    <property type="match status" value="1"/>
</dbReference>
<sequence length="458" mass="52784">MQEVLEAMRGVSSKSQLLKDYCPWLANFSANKTNMELEIPGQYDGQKMPLPQYHVKIHKFHPEVLIMNSLRKPIKITILGNDTKEYSYLVKFGEDIRQDQRVEQLFVLMNEMFQKNSDYLRQVSLATFEVIPLTSSLGIIKWVDNTLKIQDFMKQAIRDKRVAKAFPDSLVEKYSKFIFSAARGIKTERDAYGKSAQNHDRNKIIGHYLSLVNDVQSDLLRKAFWNISISTESFIALRHNFMRSYATMCAAHWLLGIGDRHLGNTLISLEDGRVIGIDFGHAFGTATQSLGVPELIPFRLTPQIVSFMEPSKEKGHFRESMIHTLECLRESKRLLLATMSVFIKEPSLDWLEKPKTETLKEENQAQLDWYPTQKIDQSRRKLEGVNSTVIMIEDLETGVVGEYRDAYYDLVKGVREFDYRAQIAKEGLSVEEQVDCLIDHAGDYNLLGRTYCGWLSWI</sequence>
<keyword evidence="5" id="KW-0067">ATP-binding</keyword>
<reference evidence="8 9" key="1">
    <citation type="journal article" date="2021" name="BMC Biol.">
        <title>Horizontally acquired antibacterial genes associated with adaptive radiation of ladybird beetles.</title>
        <authorList>
            <person name="Li H.S."/>
            <person name="Tang X.F."/>
            <person name="Huang Y.H."/>
            <person name="Xu Z.Y."/>
            <person name="Chen M.L."/>
            <person name="Du X.Y."/>
            <person name="Qiu B.Y."/>
            <person name="Chen P.T."/>
            <person name="Zhang W."/>
            <person name="Slipinski A."/>
            <person name="Escalona H.E."/>
            <person name="Waterhouse R.M."/>
            <person name="Zwick A."/>
            <person name="Pang H."/>
        </authorList>
    </citation>
    <scope>NUCLEOTIDE SEQUENCE [LARGE SCALE GENOMIC DNA]</scope>
    <source>
        <strain evidence="8">SYSU2018</strain>
    </source>
</reference>
<evidence type="ECO:0000256" key="3">
    <source>
        <dbReference type="ARBA" id="ARBA00022741"/>
    </source>
</evidence>
<name>A0ABD2NDW3_9CUCU</name>
<dbReference type="Proteomes" id="UP001516400">
    <property type="component" value="Unassembled WGS sequence"/>
</dbReference>
<gene>
    <name evidence="8" type="ORF">HHI36_012146</name>
</gene>
<dbReference type="PROSITE" id="PS00915">
    <property type="entry name" value="PI3_4_KINASE_1"/>
    <property type="match status" value="1"/>
</dbReference>
<dbReference type="EMBL" id="JABFTP020000103">
    <property type="protein sequence ID" value="KAL3276779.1"/>
    <property type="molecule type" value="Genomic_DNA"/>
</dbReference>
<dbReference type="InterPro" id="IPR050517">
    <property type="entry name" value="DDR_Repair_Kinase"/>
</dbReference>
<proteinExistence type="predicted"/>
<feature type="domain" description="PI3K/PI4K catalytic" evidence="6">
    <location>
        <begin position="60"/>
        <end position="391"/>
    </location>
</feature>
<dbReference type="PANTHER" id="PTHR11139">
    <property type="entry name" value="ATAXIA TELANGIECTASIA MUTATED ATM -RELATED"/>
    <property type="match status" value="1"/>
</dbReference>
<keyword evidence="4" id="KW-0418">Kinase</keyword>
<dbReference type="PROSITE" id="PS51190">
    <property type="entry name" value="FATC"/>
    <property type="match status" value="1"/>
</dbReference>
<evidence type="ECO:0000256" key="1">
    <source>
        <dbReference type="ARBA" id="ARBA00012513"/>
    </source>
</evidence>
<dbReference type="CDD" id="cd05172">
    <property type="entry name" value="PIKKc_DNA-PK"/>
    <property type="match status" value="1"/>
</dbReference>
<accession>A0ABD2NDW3</accession>
<feature type="domain" description="FATC" evidence="7">
    <location>
        <begin position="426"/>
        <end position="458"/>
    </location>
</feature>
<evidence type="ECO:0000256" key="2">
    <source>
        <dbReference type="ARBA" id="ARBA00022679"/>
    </source>
</evidence>
<dbReference type="GO" id="GO:0004674">
    <property type="term" value="F:protein serine/threonine kinase activity"/>
    <property type="evidence" value="ECO:0007669"/>
    <property type="project" value="UniProtKB-EC"/>
</dbReference>
<dbReference type="InterPro" id="IPR011009">
    <property type="entry name" value="Kinase-like_dom_sf"/>
</dbReference>
<evidence type="ECO:0000313" key="9">
    <source>
        <dbReference type="Proteomes" id="UP001516400"/>
    </source>
</evidence>
<dbReference type="InterPro" id="IPR036940">
    <property type="entry name" value="PI3/4_kinase_cat_sf"/>
</dbReference>
<keyword evidence="2" id="KW-0808">Transferase</keyword>
<dbReference type="Gene3D" id="3.30.1010.10">
    <property type="entry name" value="Phosphatidylinositol 3-kinase Catalytic Subunit, Chain A, domain 4"/>
    <property type="match status" value="1"/>
</dbReference>
<evidence type="ECO:0000259" key="6">
    <source>
        <dbReference type="PROSITE" id="PS50290"/>
    </source>
</evidence>
<dbReference type="PROSITE" id="PS50290">
    <property type="entry name" value="PI3_4_KINASE_3"/>
    <property type="match status" value="1"/>
</dbReference>
<dbReference type="SMART" id="SM00146">
    <property type="entry name" value="PI3Kc"/>
    <property type="match status" value="1"/>
</dbReference>
<evidence type="ECO:0000313" key="8">
    <source>
        <dbReference type="EMBL" id="KAL3276779.1"/>
    </source>
</evidence>
<evidence type="ECO:0000259" key="7">
    <source>
        <dbReference type="PROSITE" id="PS51190"/>
    </source>
</evidence>
<evidence type="ECO:0000256" key="4">
    <source>
        <dbReference type="ARBA" id="ARBA00022777"/>
    </source>
</evidence>
<dbReference type="AlphaFoldDB" id="A0ABD2NDW3"/>
<keyword evidence="3" id="KW-0547">Nucleotide-binding</keyword>
<protein>
    <recommendedName>
        <fullName evidence="1">non-specific serine/threonine protein kinase</fullName>
        <ecNumber evidence="1">2.7.11.1</ecNumber>
    </recommendedName>
</protein>
<dbReference type="GO" id="GO:0005524">
    <property type="term" value="F:ATP binding"/>
    <property type="evidence" value="ECO:0007669"/>
    <property type="project" value="UniProtKB-KW"/>
</dbReference>
<dbReference type="Gene3D" id="1.10.1070.11">
    <property type="entry name" value="Phosphatidylinositol 3-/4-kinase, catalytic domain"/>
    <property type="match status" value="1"/>
</dbReference>